<evidence type="ECO:0008006" key="6">
    <source>
        <dbReference type="Google" id="ProtNLM"/>
    </source>
</evidence>
<sequence length="710" mass="79237">MLDEAAHYEIALADVLSPYSAFRPPKRVTVSQGAADNLIIKQTGSPATPWSAAETPYMVEPMNMLASRRHEAVVFVGPARAGKTAALLLAWVAHIVVNDPGDMIVIQMSQDKAREFSKTDIDRALRHSPNLAAMKSTASQDDTVHDKQFKHGMWLRIAWPTVSNVSGSTYRYGAVTDYDRIADDIGGEGALFPFVVKRTTTFMSRGMAMAESSPGRDLTDPNWEPATPHEAPPTKGLLGIYNGTDRRRWYWKCPDCREWFEAAPGLSLFGLPPDDQLGQMVREGDINALADQYNRIICPHCGALHGPEKKPAFNKGGRWLSEGQHLTADDELIGEGPITPVVGYWMGGVAAAYQSWKSLLLRYFTALRQYELSGDEEQIKNTVNVDQGMPYMSRLLAEAARNNADPSKRKEDDLQRYIIPDEARCVMTSVDVQGGGNARFVVQSHAIGPHMEQWLIDRYSITESQRKGMGEEFAPIDPASYAEDWDILTEKVVRATYRTSIEGKELQVKLAIVDSGGEDGVTDKAYDWYRRLRIQGYASRVMLVKGASTKKAPIIRESLVGGKKGKEGDIPLYMLNPNLLKDAVSTGLKRQKPGPGYIHLPSWLSPAFFDEMFRSEVRLPNGVWKQIRKRNEAFDLAGYIRAGCLRLSLDKLLDWDKAPPWARPLAENSDLITREVRREMQENTPIASAAAPAPTQQPRRRRVSRSPYMG</sequence>
<comment type="caution">
    <text evidence="4">The sequence shown here is derived from an EMBL/GenBank/DDBJ whole genome shotgun (WGS) entry which is preliminary data.</text>
</comment>
<dbReference type="PANTHER" id="PTHR34413">
    <property type="entry name" value="PROPHAGE TAIL FIBER ASSEMBLY PROTEIN HOMOLOG TFAE-RELATED-RELATED"/>
    <property type="match status" value="1"/>
</dbReference>
<reference evidence="4" key="1">
    <citation type="submission" date="2021-03" db="EMBL/GenBank/DDBJ databases">
        <authorList>
            <person name="Peeters C."/>
        </authorList>
    </citation>
    <scope>NUCLEOTIDE SEQUENCE</scope>
    <source>
        <strain evidence="4">LMG 31506</strain>
    </source>
</reference>
<dbReference type="Proteomes" id="UP000672934">
    <property type="component" value="Unassembled WGS sequence"/>
</dbReference>
<feature type="domain" description="Phage terminase large subunit GpA ATPase" evidence="2">
    <location>
        <begin position="47"/>
        <end position="319"/>
    </location>
</feature>
<dbReference type="InterPro" id="IPR046454">
    <property type="entry name" value="GpA_endonuclease"/>
</dbReference>
<evidence type="ECO:0000313" key="5">
    <source>
        <dbReference type="Proteomes" id="UP000672934"/>
    </source>
</evidence>
<proteinExistence type="predicted"/>
<dbReference type="InterPro" id="IPR051220">
    <property type="entry name" value="TFA_Chaperone"/>
</dbReference>
<dbReference type="InterPro" id="IPR046453">
    <property type="entry name" value="GpA_ATPase"/>
</dbReference>
<dbReference type="PANTHER" id="PTHR34413:SF2">
    <property type="entry name" value="PROPHAGE TAIL FIBER ASSEMBLY PROTEIN HOMOLOG TFAE-RELATED"/>
    <property type="match status" value="1"/>
</dbReference>
<dbReference type="RefSeq" id="WP_211945245.1">
    <property type="nucleotide sequence ID" value="NZ_CAJPUY010000001.1"/>
</dbReference>
<feature type="domain" description="Terminase large subunit GpA endonuclease" evidence="3">
    <location>
        <begin position="342"/>
        <end position="647"/>
    </location>
</feature>
<dbReference type="GO" id="GO:0016887">
    <property type="term" value="F:ATP hydrolysis activity"/>
    <property type="evidence" value="ECO:0007669"/>
    <property type="project" value="InterPro"/>
</dbReference>
<feature type="region of interest" description="Disordered" evidence="1">
    <location>
        <begin position="679"/>
        <end position="710"/>
    </location>
</feature>
<evidence type="ECO:0000313" key="4">
    <source>
        <dbReference type="EMBL" id="CAG2126895.1"/>
    </source>
</evidence>
<gene>
    <name evidence="4" type="ORF">LMG31506_00226</name>
</gene>
<evidence type="ECO:0000259" key="2">
    <source>
        <dbReference type="Pfam" id="PF05876"/>
    </source>
</evidence>
<keyword evidence="5" id="KW-1185">Reference proteome</keyword>
<organism evidence="4 5">
    <name type="scientific">Cupriavidus yeoncheonensis</name>
    <dbReference type="NCBI Taxonomy" id="1462994"/>
    <lineage>
        <taxon>Bacteria</taxon>
        <taxon>Pseudomonadati</taxon>
        <taxon>Pseudomonadota</taxon>
        <taxon>Betaproteobacteria</taxon>
        <taxon>Burkholderiales</taxon>
        <taxon>Burkholderiaceae</taxon>
        <taxon>Cupriavidus</taxon>
    </lineage>
</organism>
<evidence type="ECO:0000259" key="3">
    <source>
        <dbReference type="Pfam" id="PF20454"/>
    </source>
</evidence>
<evidence type="ECO:0000256" key="1">
    <source>
        <dbReference type="SAM" id="MobiDB-lite"/>
    </source>
</evidence>
<dbReference type="Pfam" id="PF05876">
    <property type="entry name" value="GpA_ATPase"/>
    <property type="match status" value="1"/>
</dbReference>
<accession>A0A916N1E5</accession>
<dbReference type="Pfam" id="PF20454">
    <property type="entry name" value="GpA_nuclease"/>
    <property type="match status" value="1"/>
</dbReference>
<dbReference type="EMBL" id="CAJPUY010000001">
    <property type="protein sequence ID" value="CAG2126895.1"/>
    <property type="molecule type" value="Genomic_DNA"/>
</dbReference>
<dbReference type="AlphaFoldDB" id="A0A916N1E5"/>
<dbReference type="GO" id="GO:0004519">
    <property type="term" value="F:endonuclease activity"/>
    <property type="evidence" value="ECO:0007669"/>
    <property type="project" value="InterPro"/>
</dbReference>
<name>A0A916N1E5_9BURK</name>
<protein>
    <recommendedName>
        <fullName evidence="6">Terminase</fullName>
    </recommendedName>
</protein>
<feature type="compositionally biased region" description="Low complexity" evidence="1">
    <location>
        <begin position="684"/>
        <end position="697"/>
    </location>
</feature>